<name>A0A840QRK0_9BACI</name>
<proteinExistence type="predicted"/>
<gene>
    <name evidence="2" type="ORF">HNQ41_002148</name>
</gene>
<evidence type="ECO:0000313" key="3">
    <source>
        <dbReference type="Proteomes" id="UP000551878"/>
    </source>
</evidence>
<dbReference type="Pfam" id="PF07454">
    <property type="entry name" value="SpoIIP"/>
    <property type="match status" value="1"/>
</dbReference>
<sequence length="390" mass="44146">MRRNYPVHKRNINIKTAVRKWVVNIISGVFLLFFVASFFTAFGPNYSVSSSSVHEWSDSLFDKEDFVYLLGVENPYFTQNLPEDSEPFDVSSVMFELATSINPDDPRSLLGRELPGFALFDGRIHTAGKGMDFTSMSIESAPPMEVLMQDREVATNDLEETDGEEGEREESVEDISNKDPVVHIVHSHNRESFFPELKDADVAFHDEVNITLVGERLGQRLHEKGIPTEVDKSDINAKLNDRGWNYSESYDMSREIVTDAIDTNDELAFFFDVHRDAQPRETTTVDINGEPYARTLFVIGENHESYAENLQFANELHEQIEEKYPGLNRGVIGKGGSGSNGRYNQDLSENSVLIEVGGVDNTLEEAYRSVDAFAEVFSEYYWEQKEGSGE</sequence>
<feature type="transmembrane region" description="Helical" evidence="1">
    <location>
        <begin position="21"/>
        <end position="42"/>
    </location>
</feature>
<reference evidence="2 3" key="1">
    <citation type="submission" date="2020-08" db="EMBL/GenBank/DDBJ databases">
        <title>Genomic Encyclopedia of Type Strains, Phase IV (KMG-IV): sequencing the most valuable type-strain genomes for metagenomic binning, comparative biology and taxonomic classification.</title>
        <authorList>
            <person name="Goeker M."/>
        </authorList>
    </citation>
    <scope>NUCLEOTIDE SEQUENCE [LARGE SCALE GENOMIC DNA]</scope>
    <source>
        <strain evidence="2 3">DSM 24696</strain>
    </source>
</reference>
<dbReference type="EMBL" id="JACHHB010000009">
    <property type="protein sequence ID" value="MBB5173958.1"/>
    <property type="molecule type" value="Genomic_DNA"/>
</dbReference>
<accession>A0A840QRK0</accession>
<keyword evidence="3" id="KW-1185">Reference proteome</keyword>
<dbReference type="RefSeq" id="WP_184664390.1">
    <property type="nucleotide sequence ID" value="NZ_JACHHB010000009.1"/>
</dbReference>
<dbReference type="AlphaFoldDB" id="A0A840QRK0"/>
<dbReference type="SUPFAM" id="SSF53187">
    <property type="entry name" value="Zn-dependent exopeptidases"/>
    <property type="match status" value="1"/>
</dbReference>
<dbReference type="Proteomes" id="UP000551878">
    <property type="component" value="Unassembled WGS sequence"/>
</dbReference>
<organism evidence="2 3">
    <name type="scientific">Texcoconibacillus texcoconensis</name>
    <dbReference type="NCBI Taxonomy" id="1095777"/>
    <lineage>
        <taxon>Bacteria</taxon>
        <taxon>Bacillati</taxon>
        <taxon>Bacillota</taxon>
        <taxon>Bacilli</taxon>
        <taxon>Bacillales</taxon>
        <taxon>Bacillaceae</taxon>
        <taxon>Texcoconibacillus</taxon>
    </lineage>
</organism>
<keyword evidence="1" id="KW-1133">Transmembrane helix</keyword>
<evidence type="ECO:0000256" key="1">
    <source>
        <dbReference type="SAM" id="Phobius"/>
    </source>
</evidence>
<dbReference type="InterPro" id="IPR010897">
    <property type="entry name" value="Spore_II_P"/>
</dbReference>
<keyword evidence="1" id="KW-0472">Membrane</keyword>
<keyword evidence="1" id="KW-0812">Transmembrane</keyword>
<protein>
    <submittedName>
        <fullName evidence="2">Stage II sporulation protein P</fullName>
    </submittedName>
</protein>
<comment type="caution">
    <text evidence="2">The sequence shown here is derived from an EMBL/GenBank/DDBJ whole genome shotgun (WGS) entry which is preliminary data.</text>
</comment>
<evidence type="ECO:0000313" key="2">
    <source>
        <dbReference type="EMBL" id="MBB5173958.1"/>
    </source>
</evidence>
<dbReference type="NCBIfam" id="TIGR02867">
    <property type="entry name" value="spore_II_P"/>
    <property type="match status" value="1"/>
</dbReference>